<dbReference type="GO" id="GO:0005737">
    <property type="term" value="C:cytoplasm"/>
    <property type="evidence" value="ECO:0007669"/>
    <property type="project" value="UniProtKB-SubCell"/>
</dbReference>
<dbReference type="Gene3D" id="2.120.10.60">
    <property type="entry name" value="Tricorn protease N-terminal domain"/>
    <property type="match status" value="1"/>
</dbReference>
<dbReference type="PIRSF" id="PIRSF036421">
    <property type="entry name" value="Tricorn_protease"/>
    <property type="match status" value="1"/>
</dbReference>
<dbReference type="GO" id="GO:0008236">
    <property type="term" value="F:serine-type peptidase activity"/>
    <property type="evidence" value="ECO:0007669"/>
    <property type="project" value="UniProtKB-UniRule"/>
</dbReference>
<name>A0A839URD5_9PROT</name>
<dbReference type="Pfam" id="PF14685">
    <property type="entry name" value="PDZ_Tricorn"/>
    <property type="match status" value="1"/>
</dbReference>
<dbReference type="InterPro" id="IPR036034">
    <property type="entry name" value="PDZ_sf"/>
</dbReference>
<dbReference type="SUPFAM" id="SSF69304">
    <property type="entry name" value="Tricorn protease N-terminal domain"/>
    <property type="match status" value="1"/>
</dbReference>
<evidence type="ECO:0000256" key="10">
    <source>
        <dbReference type="SAM" id="MobiDB-lite"/>
    </source>
</evidence>
<evidence type="ECO:0000256" key="9">
    <source>
        <dbReference type="PIRSR" id="PIRSR036421-3"/>
    </source>
</evidence>
<feature type="region of interest" description="Disordered" evidence="10">
    <location>
        <begin position="547"/>
        <end position="598"/>
    </location>
</feature>
<keyword evidence="15" id="KW-1185">Reference proteome</keyword>
<feature type="compositionally biased region" description="Basic and acidic residues" evidence="10">
    <location>
        <begin position="393"/>
        <end position="403"/>
    </location>
</feature>
<reference evidence="13 15" key="2">
    <citation type="submission" date="2020-08" db="EMBL/GenBank/DDBJ databases">
        <title>Genomic Encyclopedia of Type Strains, Phase III (KMG-III): the genomes of soil and plant-associated and newly described type strains.</title>
        <authorList>
            <person name="Whitman W."/>
        </authorList>
    </citation>
    <scope>NUCLEOTIDE SEQUENCE [LARGE SCALE GENOMIC DNA]</scope>
    <source>
        <strain evidence="13 15">CECT 8088</strain>
    </source>
</reference>
<evidence type="ECO:0000256" key="8">
    <source>
        <dbReference type="PIRSR" id="PIRSR036421-1"/>
    </source>
</evidence>
<dbReference type="InterPro" id="IPR028204">
    <property type="entry name" value="Tricorn_C1"/>
</dbReference>
<evidence type="ECO:0000256" key="2">
    <source>
        <dbReference type="ARBA" id="ARBA00008524"/>
    </source>
</evidence>
<evidence type="ECO:0000256" key="5">
    <source>
        <dbReference type="ARBA" id="ARBA00022801"/>
    </source>
</evidence>
<dbReference type="Pfam" id="PF14684">
    <property type="entry name" value="Tricorn_C1"/>
    <property type="match status" value="1"/>
</dbReference>
<dbReference type="EMBL" id="JACHXV010000001">
    <property type="protein sequence ID" value="MBB3172356.1"/>
    <property type="molecule type" value="Genomic_DNA"/>
</dbReference>
<comment type="function">
    <text evidence="7">Degrades oligopeptides.</text>
</comment>
<evidence type="ECO:0000256" key="7">
    <source>
        <dbReference type="PIRNR" id="PIRNR036421"/>
    </source>
</evidence>
<feature type="signal peptide" evidence="11">
    <location>
        <begin position="1"/>
        <end position="20"/>
    </location>
</feature>
<evidence type="ECO:0000256" key="11">
    <source>
        <dbReference type="SAM" id="SignalP"/>
    </source>
</evidence>
<dbReference type="AlphaFoldDB" id="A0A839URD5"/>
<evidence type="ECO:0000259" key="12">
    <source>
        <dbReference type="SMART" id="SM00245"/>
    </source>
</evidence>
<dbReference type="RefSeq" id="WP_176622661.1">
    <property type="nucleotide sequence ID" value="NZ_JABXXQ010000062.1"/>
</dbReference>
<accession>A0A839URD5</accession>
<evidence type="ECO:0000256" key="4">
    <source>
        <dbReference type="ARBA" id="ARBA00022670"/>
    </source>
</evidence>
<dbReference type="Pfam" id="PF26550">
    <property type="entry name" value="Tricorn_2nd"/>
    <property type="match status" value="1"/>
</dbReference>
<dbReference type="EMBL" id="JABXXQ010000062">
    <property type="protein sequence ID" value="NVN29725.1"/>
    <property type="molecule type" value="Genomic_DNA"/>
</dbReference>
<dbReference type="InterPro" id="IPR029414">
    <property type="entry name" value="Tricorn_PDZ"/>
</dbReference>
<dbReference type="InterPro" id="IPR029045">
    <property type="entry name" value="ClpP/crotonase-like_dom_sf"/>
</dbReference>
<reference evidence="14 16" key="1">
    <citation type="submission" date="2020-06" db="EMBL/GenBank/DDBJ databases">
        <title>Description of novel acetic acid bacteria.</title>
        <authorList>
            <person name="Sombolestani A."/>
        </authorList>
    </citation>
    <scope>NUCLEOTIDE SEQUENCE [LARGE SCALE GENOMIC DNA]</scope>
    <source>
        <strain evidence="14 16">LMG 26838</strain>
    </source>
</reference>
<keyword evidence="3 7" id="KW-0963">Cytoplasm</keyword>
<evidence type="ECO:0000256" key="3">
    <source>
        <dbReference type="ARBA" id="ARBA00022490"/>
    </source>
</evidence>
<proteinExistence type="inferred from homology"/>
<dbReference type="EC" id="3.4.21.-" evidence="7"/>
<dbReference type="SUPFAM" id="SSF50156">
    <property type="entry name" value="PDZ domain-like"/>
    <property type="match status" value="1"/>
</dbReference>
<feature type="active site" description="Nucleophile" evidence="8">
    <location>
        <position position="1012"/>
    </location>
</feature>
<dbReference type="GO" id="GO:0006508">
    <property type="term" value="P:proteolysis"/>
    <property type="evidence" value="ECO:0007669"/>
    <property type="project" value="UniProtKB-UniRule"/>
</dbReference>
<dbReference type="SUPFAM" id="SSF52096">
    <property type="entry name" value="ClpP/crotonase"/>
    <property type="match status" value="1"/>
</dbReference>
<dbReference type="InterPro" id="IPR005151">
    <property type="entry name" value="Tail-specific_protease"/>
</dbReference>
<feature type="site" description="Transition state stabilizer; via amide nitrogen" evidence="9">
    <location>
        <position position="1013"/>
    </location>
</feature>
<dbReference type="CDD" id="cd07562">
    <property type="entry name" value="Peptidase_S41_TRI"/>
    <property type="match status" value="1"/>
</dbReference>
<feature type="domain" description="Tail specific protease" evidence="12">
    <location>
        <begin position="898"/>
        <end position="1081"/>
    </location>
</feature>
<dbReference type="Proteomes" id="UP000565205">
    <property type="component" value="Unassembled WGS sequence"/>
</dbReference>
<feature type="region of interest" description="Disordered" evidence="10">
    <location>
        <begin position="386"/>
        <end position="406"/>
    </location>
</feature>
<evidence type="ECO:0000313" key="13">
    <source>
        <dbReference type="EMBL" id="MBB3172356.1"/>
    </source>
</evidence>
<sequence>MFRRALFAATALLMPVAAHAVPGYLRDPSAAAGLLAFVAEQTVWTVPQSGGQAHRLTDRPAGSVGADPHPVVAPDGKSVVFAASYDGPTELYLIGVDGGTPKRLTYNNTKTTPLGWDARAGVLFTMAGDSLGVHGQVVGHVDPRTGAQEIYPLAGANDAALSPDGRWLVFVRFGLAATGDHLRQYRGGAMAQLWRFDLHDTSPGAEAQRIGPADANWRRPMWWKGRLVVVSDRDGRDNLWSLAADGSDPRQITHFTDAGVRQASLDGDAVVFQLGADLHRTDLATGHDTLLPIELLTDRPGLRPYWIDRPLGFLTDIAVAPKGDLALVTARGHAVIAATGPRRRVEIGAADGSRLRDAVFSEDAKTVFAIADTSGEEEVWAYPADGAGPGRQLTHDGDTERTGLHPSPDGRLLAITDMKGRLRILDIASGAQTLVDDAASDGTTEHDDVVWSHDSRTLAFSRTRGVSLRDQLALYDVGARKLHWVTDDRYDSGHPAFSPDGHFLYFLSARHFELANGSPWGDRNTGPVFDRRVGIYALALQPDATFPFRPRDELSPPREVSPDTPHGAASDPAAPKTPRERADAAEAKRRQGVDRTPPAIAWQGLETRLYQVPQDAGNYAALAVNAGYLYLLDRADEDEPGRLVSVHIDDEDPKVETVAPKVIDFALSGDGKTLLLATPGDKPAPALGLPGTPRLLLIPAVAKAPDKPDHTVVALDDWRLRVDPASEWRQMYLDAWRMDRAFFYDPALRGVNWSAVRDRGLALIDRLGDRADLSDLLGQTIGELSALHSQIRPPDTEAPNPALDVAGLGARLTPGKDGWRIARIYATDPDLPDHRGPLQAPWLDIRAGDLITAIDARPTAGIADPASLLTGLAGRQVLLQWRSATQGTAHKAIVIPCKAKTEAALAYSDWELTRAARVQAASGGRYGYLHLRAMGPSDIETFVREFYANIDRDGLIIDVRDNHGGNIDSWVINALLRRAWMFWKRYDHAPAVNMQQAFRGHVVLLVDQLTYSDGETVSNGIKTLKLAPLIGERTSGAGVWLSDRNRLIDNGVARAAQMPQFAMNGAWQVENHGVEPDETVDNLPHATFLGHDAQLEAGIARLNAMAKADPIPPLVAGPMDGVK</sequence>
<feature type="compositionally biased region" description="Basic and acidic residues" evidence="10">
    <location>
        <begin position="577"/>
        <end position="593"/>
    </location>
</feature>
<protein>
    <recommendedName>
        <fullName evidence="7">Tricorn protease homolog</fullName>
        <ecNumber evidence="7">3.4.21.-</ecNumber>
    </recommendedName>
</protein>
<evidence type="ECO:0000256" key="1">
    <source>
        <dbReference type="ARBA" id="ARBA00004496"/>
    </source>
</evidence>
<dbReference type="SUPFAM" id="SSF69322">
    <property type="entry name" value="Tricorn protease domain 2"/>
    <property type="match status" value="1"/>
</dbReference>
<evidence type="ECO:0000313" key="16">
    <source>
        <dbReference type="Proteomes" id="UP000565205"/>
    </source>
</evidence>
<keyword evidence="5 7" id="KW-0378">Hydrolase</keyword>
<dbReference type="Proteomes" id="UP000557688">
    <property type="component" value="Unassembled WGS sequence"/>
</dbReference>
<keyword evidence="11" id="KW-0732">Signal</keyword>
<comment type="subcellular location">
    <subcellularLocation>
        <location evidence="1 7">Cytoplasm</location>
    </subcellularLocation>
</comment>
<evidence type="ECO:0000256" key="6">
    <source>
        <dbReference type="ARBA" id="ARBA00022825"/>
    </source>
</evidence>
<evidence type="ECO:0000313" key="15">
    <source>
        <dbReference type="Proteomes" id="UP000557688"/>
    </source>
</evidence>
<dbReference type="Gene3D" id="3.90.226.10">
    <property type="entry name" value="2-enoyl-CoA Hydratase, Chain A, domain 1"/>
    <property type="match status" value="1"/>
</dbReference>
<comment type="similarity">
    <text evidence="2 7">Belongs to the peptidase S41B family.</text>
</comment>
<dbReference type="PANTHER" id="PTHR43253">
    <property type="entry name" value="TRICORN PROTEASE HOMOLOG 2-RELATED"/>
    <property type="match status" value="1"/>
</dbReference>
<evidence type="ECO:0000313" key="14">
    <source>
        <dbReference type="EMBL" id="NVN29725.1"/>
    </source>
</evidence>
<dbReference type="Gene3D" id="2.30.42.10">
    <property type="match status" value="1"/>
</dbReference>
<dbReference type="Gene3D" id="2.130.10.10">
    <property type="entry name" value="YVTN repeat-like/Quinoprotein amine dehydrogenase"/>
    <property type="match status" value="1"/>
</dbReference>
<gene>
    <name evidence="13" type="ORF">FHR90_000162</name>
    <name evidence="14" type="ORF">HUK83_05155</name>
</gene>
<dbReference type="Gene3D" id="3.30.750.44">
    <property type="match status" value="1"/>
</dbReference>
<dbReference type="Pfam" id="PF26549">
    <property type="entry name" value="Tricorn_N"/>
    <property type="match status" value="1"/>
</dbReference>
<dbReference type="InterPro" id="IPR015943">
    <property type="entry name" value="WD40/YVTN_repeat-like_dom_sf"/>
</dbReference>
<keyword evidence="6 7" id="KW-0720">Serine protease</keyword>
<dbReference type="SMART" id="SM00245">
    <property type="entry name" value="TSPc"/>
    <property type="match status" value="1"/>
</dbReference>
<dbReference type="Pfam" id="PF03572">
    <property type="entry name" value="Peptidase_S41"/>
    <property type="match status" value="1"/>
</dbReference>
<feature type="chain" id="PRO_5033643821" description="Tricorn protease homolog" evidence="11">
    <location>
        <begin position="21"/>
        <end position="1123"/>
    </location>
</feature>
<feature type="active site" description="Charge relay system" evidence="8">
    <location>
        <position position="788"/>
    </location>
</feature>
<feature type="active site" description="Charge relay system" evidence="8">
    <location>
        <position position="1070"/>
    </location>
</feature>
<keyword evidence="4 7" id="KW-0645">Protease</keyword>
<organism evidence="13 15">
    <name type="scientific">Endobacter medicaginis</name>
    <dbReference type="NCBI Taxonomy" id="1181271"/>
    <lineage>
        <taxon>Bacteria</taxon>
        <taxon>Pseudomonadati</taxon>
        <taxon>Pseudomonadota</taxon>
        <taxon>Alphaproteobacteria</taxon>
        <taxon>Acetobacterales</taxon>
        <taxon>Acetobacteraceae</taxon>
        <taxon>Endobacter</taxon>
    </lineage>
</organism>
<dbReference type="PANTHER" id="PTHR43253:SF1">
    <property type="entry name" value="TRICORN PROTEASE HOMOLOG 2-RELATED"/>
    <property type="match status" value="1"/>
</dbReference>
<comment type="caution">
    <text evidence="13">The sequence shown here is derived from an EMBL/GenBank/DDBJ whole genome shotgun (WGS) entry which is preliminary data.</text>
</comment>
<dbReference type="InterPro" id="IPR012393">
    <property type="entry name" value="Tricorn_protease"/>
</dbReference>